<keyword evidence="2" id="KW-0732">Signal</keyword>
<feature type="compositionally biased region" description="Low complexity" evidence="1">
    <location>
        <begin position="292"/>
        <end position="307"/>
    </location>
</feature>
<gene>
    <name evidence="3" type="ORF">BEMITA_LOCUS6233</name>
</gene>
<feature type="compositionally biased region" description="Low complexity" evidence="1">
    <location>
        <begin position="753"/>
        <end position="767"/>
    </location>
</feature>
<feature type="region of interest" description="Disordered" evidence="1">
    <location>
        <begin position="174"/>
        <end position="197"/>
    </location>
</feature>
<evidence type="ECO:0000313" key="4">
    <source>
        <dbReference type="Proteomes" id="UP001152759"/>
    </source>
</evidence>
<feature type="region of interest" description="Disordered" evidence="1">
    <location>
        <begin position="753"/>
        <end position="776"/>
    </location>
</feature>
<evidence type="ECO:0000313" key="3">
    <source>
        <dbReference type="EMBL" id="CAH0769195.1"/>
    </source>
</evidence>
<name>A0A9P0G0C9_BEMTA</name>
<proteinExistence type="predicted"/>
<feature type="region of interest" description="Disordered" evidence="1">
    <location>
        <begin position="904"/>
        <end position="926"/>
    </location>
</feature>
<dbReference type="EMBL" id="OU963864">
    <property type="protein sequence ID" value="CAH0769195.1"/>
    <property type="molecule type" value="Genomic_DNA"/>
</dbReference>
<organism evidence="3 4">
    <name type="scientific">Bemisia tabaci</name>
    <name type="common">Sweetpotato whitefly</name>
    <name type="synonym">Aleurodes tabaci</name>
    <dbReference type="NCBI Taxonomy" id="7038"/>
    <lineage>
        <taxon>Eukaryota</taxon>
        <taxon>Metazoa</taxon>
        <taxon>Ecdysozoa</taxon>
        <taxon>Arthropoda</taxon>
        <taxon>Hexapoda</taxon>
        <taxon>Insecta</taxon>
        <taxon>Pterygota</taxon>
        <taxon>Neoptera</taxon>
        <taxon>Paraneoptera</taxon>
        <taxon>Hemiptera</taxon>
        <taxon>Sternorrhyncha</taxon>
        <taxon>Aleyrodoidea</taxon>
        <taxon>Aleyrodidae</taxon>
        <taxon>Aleyrodinae</taxon>
        <taxon>Bemisia</taxon>
    </lineage>
</organism>
<feature type="compositionally biased region" description="Polar residues" evidence="1">
    <location>
        <begin position="855"/>
        <end position="872"/>
    </location>
</feature>
<feature type="region of interest" description="Disordered" evidence="1">
    <location>
        <begin position="292"/>
        <end position="348"/>
    </location>
</feature>
<feature type="compositionally biased region" description="Basic and acidic residues" evidence="1">
    <location>
        <begin position="904"/>
        <end position="918"/>
    </location>
</feature>
<feature type="region of interest" description="Disordered" evidence="1">
    <location>
        <begin position="855"/>
        <end position="882"/>
    </location>
</feature>
<sequence length="926" mass="101347">MGWRWSSAGFFACLLIQATFILSQEENELTLNDLILIEENEPAFFEEPSHIHKRDAGCIFEPEIIPEGSEQFGIRLKPLKPKSTSFLEPAASTYRAAQYQPVRYNLPPLPANENAKANTDYRQNNAPAKINQNPFSVSKYKATTPKYPLTTPETDDAVEPAGSGDVFEAIKPSTSAPEYLPPYQEPQTPAPSYRPTSAPISRQRLVQQPTQTVSYVNPAPAQPLTQNYLPPETAASNVDTVKQPFQNSVYYTPTVPTVRPLVSQSVTSYYFPTQRTTLAPIRVESLKNYLPPENAAPSNENPAFAFPSTTTQKPATQSNEYLPPESPESTNDNPAFLQPAQPKKPVDGLAGRFTTPDEHYHTLEELCNDPFHSFLCEPLKPRSKDRFKNRNSKKVNAGNIPDASFVQPRVVAPSTTISPPTNDQPLVPASSFQDITRTKLPEEKHDCDKSQPIVAAASFNQAPLVSKINVSYLPPVSTTTTQAPTTTAAPQTPPTGLYAKNPFSELVFQSPIKQAAKPQPFVAKTYLQPQTNAIEEKPVLPQPSNNQFSFIPRQFPSTTKPLKIPDYPCNKHNSIAETPAASSVSENVQGYNYPQPQPPFPQPAASNIVTTGYSYPQPAASTAVSTGYSYPQPSPSTTVTTGYNYPVPAASSLVSTGYEQPQPSPSTTTTTGYNYPVPAASALVSTGYEQPQQAVTGYSYPQPNPTFNEIPQASNEQPTFSGYHYPVPAFNQQYLQPAASINYFVPSARPAVTTTTTSAPSTTTASSEPKDDEFPPLNSSHFTFLPGEVDEISNFKGYTTGRPQPSAVPEKVIGYGAPKNDTSLQPAADTNFGYYYPSPQPAPAASANVESFQGYSYPSPSNNQPVFETTPKTDGYDYPAPLASERLSLPSNFFSQKVKLPLEEQRSSFQKEDCDKRPHSLQVRRS</sequence>
<evidence type="ECO:0000256" key="1">
    <source>
        <dbReference type="SAM" id="MobiDB-lite"/>
    </source>
</evidence>
<feature type="compositionally biased region" description="Polar residues" evidence="1">
    <location>
        <begin position="308"/>
        <end position="320"/>
    </location>
</feature>
<keyword evidence="4" id="KW-1185">Reference proteome</keyword>
<reference evidence="3" key="1">
    <citation type="submission" date="2021-12" db="EMBL/GenBank/DDBJ databases">
        <authorList>
            <person name="King R."/>
        </authorList>
    </citation>
    <scope>NUCLEOTIDE SEQUENCE</scope>
</reference>
<dbReference type="AlphaFoldDB" id="A0A9P0G0C9"/>
<evidence type="ECO:0000256" key="2">
    <source>
        <dbReference type="SAM" id="SignalP"/>
    </source>
</evidence>
<feature type="signal peptide" evidence="2">
    <location>
        <begin position="1"/>
        <end position="23"/>
    </location>
</feature>
<feature type="chain" id="PRO_5040113456" evidence="2">
    <location>
        <begin position="24"/>
        <end position="926"/>
    </location>
</feature>
<dbReference type="Proteomes" id="UP001152759">
    <property type="component" value="Chromosome 3"/>
</dbReference>
<accession>A0A9P0G0C9</accession>
<protein>
    <submittedName>
        <fullName evidence="3">Uncharacterized protein</fullName>
    </submittedName>
</protein>
<dbReference type="KEGG" id="btab:109037551"/>